<dbReference type="Pfam" id="PF21601">
    <property type="entry name" value="GldM_2nd"/>
    <property type="match status" value="1"/>
</dbReference>
<dbReference type="AlphaFoldDB" id="A0A5B8UM62"/>
<evidence type="ECO:0000259" key="3">
    <source>
        <dbReference type="Pfam" id="PF21601"/>
    </source>
</evidence>
<keyword evidence="6" id="KW-1185">Reference proteome</keyword>
<name>A0A5B8UM62_9BACT</name>
<feature type="domain" description="Gliding motility-associated protein GldM N-terminal" evidence="2">
    <location>
        <begin position="30"/>
        <end position="216"/>
    </location>
</feature>
<dbReference type="OrthoDB" id="1490890at2"/>
<feature type="domain" description="Gliding motility-associated protein GldM first immunoglobulin-like" evidence="3">
    <location>
        <begin position="224"/>
        <end position="318"/>
    </location>
</feature>
<dbReference type="Proteomes" id="UP000321204">
    <property type="component" value="Chromosome"/>
</dbReference>
<accession>A0A5B8UM62</accession>
<dbReference type="RefSeq" id="WP_146790412.1">
    <property type="nucleotide sequence ID" value="NZ_BAABIO010000003.1"/>
</dbReference>
<proteinExistence type="predicted"/>
<dbReference type="InterPro" id="IPR019859">
    <property type="entry name" value="Motility-assoc_prot_GldM"/>
</dbReference>
<dbReference type="KEGG" id="fgg:FSB75_18225"/>
<feature type="domain" description="Gliding motility-associated protein GldM second immunoglobulin-like" evidence="4">
    <location>
        <begin position="322"/>
        <end position="401"/>
    </location>
</feature>
<evidence type="ECO:0000259" key="4">
    <source>
        <dbReference type="Pfam" id="PF21602"/>
    </source>
</evidence>
<dbReference type="Pfam" id="PF12080">
    <property type="entry name" value="GldM_4th"/>
    <property type="match status" value="1"/>
</dbReference>
<dbReference type="NCBIfam" id="TIGR03517">
    <property type="entry name" value="GldM_gliding"/>
    <property type="match status" value="1"/>
</dbReference>
<dbReference type="Pfam" id="PF12081">
    <property type="entry name" value="GldM_1st"/>
    <property type="match status" value="1"/>
</dbReference>
<dbReference type="Pfam" id="PF21602">
    <property type="entry name" value="GldM_3rd"/>
    <property type="match status" value="1"/>
</dbReference>
<gene>
    <name evidence="5" type="primary">gldM</name>
    <name evidence="5" type="ORF">FSB75_18225</name>
</gene>
<evidence type="ECO:0000259" key="1">
    <source>
        <dbReference type="Pfam" id="PF12080"/>
    </source>
</evidence>
<reference evidence="5 6" key="1">
    <citation type="journal article" date="2015" name="Int. J. Syst. Evol. Microbiol.">
        <title>Flavisolibacter ginsenosidimutans sp. nov., with ginsenoside-converting activity isolated from soil used for cultivating ginseng.</title>
        <authorList>
            <person name="Zhao Y."/>
            <person name="Liu Q."/>
            <person name="Kang M.S."/>
            <person name="Jin F."/>
            <person name="Yu H."/>
            <person name="Im W.T."/>
        </authorList>
    </citation>
    <scope>NUCLEOTIDE SEQUENCE [LARGE SCALE GENOMIC DNA]</scope>
    <source>
        <strain evidence="5 6">Gsoil 636</strain>
    </source>
</reference>
<dbReference type="InterPro" id="IPR048405">
    <property type="entry name" value="GldM_Ig-like-1"/>
</dbReference>
<evidence type="ECO:0000259" key="2">
    <source>
        <dbReference type="Pfam" id="PF12081"/>
    </source>
</evidence>
<dbReference type="InterPro" id="IPR022719">
    <property type="entry name" value="Motility-assoc_prot_GldM_C"/>
</dbReference>
<dbReference type="EMBL" id="CP042433">
    <property type="protein sequence ID" value="QEC57757.1"/>
    <property type="molecule type" value="Genomic_DNA"/>
</dbReference>
<sequence length="511" mass="55545">MALPKEPRQKMINLMYLVLTALLALNVSAEILNAFKTVDSSLDKTNHTIATSTDDVMKSFQDLLADEKTKVKAAEWYPKAQHAQDLSSGMYNYIESLRQRLLERADFNPAKKKDSTYKEDNQDIATKMMIDQKTGDTLKQKLDDYRKAMLAIDPKVAEEFSKSLQVNTDMPVTQNKSNKTWADAYFHMVPTVAALTMLRKFQNDVKTSENKVVTFLHQQVGKVVVRYDNFEAIVGQNSKYLMPGQQLEITAGLGAFSKSKLPTISIGGASVPLNDKGMAIKQLDGGGIGNHSIPVTVAFTDQDGNPQTRTFNVEYTVGQANASIALDKMNVLYIGVDNPVTIAASGGGDDKVQVSINGGGGSYTKVGAGKYIFRVSSVTDDCKISVSVDGKVAGVSQFRVRTVPVPQAYIGGQPSGATMSAAALANQAGIFAGIKDFPFELHYNVSEYTVVGLNEDGDIIKANVTGAEFTPQARKLIGMAKPGDNINITNLYCTGPDGRRMKLPALFYNIN</sequence>
<protein>
    <submittedName>
        <fullName evidence="5">Gliding motility protein GldM</fullName>
    </submittedName>
</protein>
<dbReference type="InterPro" id="IPR022720">
    <property type="entry name" value="Motility-assoc_prot_GldM_N"/>
</dbReference>
<evidence type="ECO:0000313" key="5">
    <source>
        <dbReference type="EMBL" id="QEC57757.1"/>
    </source>
</evidence>
<feature type="domain" description="Gliding motility-associated protein GldM C-terminal" evidence="1">
    <location>
        <begin position="404"/>
        <end position="505"/>
    </location>
</feature>
<organism evidence="5 6">
    <name type="scientific">Flavisolibacter ginsenosidimutans</name>
    <dbReference type="NCBI Taxonomy" id="661481"/>
    <lineage>
        <taxon>Bacteria</taxon>
        <taxon>Pseudomonadati</taxon>
        <taxon>Bacteroidota</taxon>
        <taxon>Chitinophagia</taxon>
        <taxon>Chitinophagales</taxon>
        <taxon>Chitinophagaceae</taxon>
        <taxon>Flavisolibacter</taxon>
    </lineage>
</organism>
<dbReference type="InterPro" id="IPR048406">
    <property type="entry name" value="GldM_Ig-like-2"/>
</dbReference>
<evidence type="ECO:0000313" key="6">
    <source>
        <dbReference type="Proteomes" id="UP000321204"/>
    </source>
</evidence>